<dbReference type="Pfam" id="PF12686">
    <property type="entry name" value="DUF3800"/>
    <property type="match status" value="1"/>
</dbReference>
<sequence length="285" mass="34196">MLKYVIYADEAWTQTKPLYRYHCFFGGFISTSSEFDNLEKEVKKLKKEYKYTKEIKWANISNQDIDFYNQLIDLIFQFLQKSQDSKYRQFFMDRARPYVGEPCSNIEAQFKVYYQFIKHSFGFQFIEEPAEITIRLDSHSSHVHKKTLISFINELSTHNLKFKIEFINSKKSIPLQLCDLLMGSAGYYGNRIDWDLLPGKTRRSKNQIMKATFGKNVYSMLRQIDNIYRSSQAFNWFESTGTDGNTSNRFHHKLRIWKFIPHEHIEDKRWENDGFKKNRVRKLEL</sequence>
<proteinExistence type="predicted"/>
<organism evidence="1 2">
    <name type="scientific">Acinetobacter baumannii</name>
    <dbReference type="NCBI Taxonomy" id="470"/>
    <lineage>
        <taxon>Bacteria</taxon>
        <taxon>Pseudomonadati</taxon>
        <taxon>Pseudomonadota</taxon>
        <taxon>Gammaproteobacteria</taxon>
        <taxon>Moraxellales</taxon>
        <taxon>Moraxellaceae</taxon>
        <taxon>Acinetobacter</taxon>
        <taxon>Acinetobacter calcoaceticus/baumannii complex</taxon>
    </lineage>
</organism>
<accession>A0A6I4HTE4</accession>
<dbReference type="EMBL" id="WPIP01000354">
    <property type="protein sequence ID" value="MVM93927.1"/>
    <property type="molecule type" value="Genomic_DNA"/>
</dbReference>
<protein>
    <submittedName>
        <fullName evidence="1">DUF3800 domain-containing protein</fullName>
    </submittedName>
</protein>
<comment type="caution">
    <text evidence="1">The sequence shown here is derived from an EMBL/GenBank/DDBJ whole genome shotgun (WGS) entry which is preliminary data.</text>
</comment>
<evidence type="ECO:0000313" key="2">
    <source>
        <dbReference type="Proteomes" id="UP000439424"/>
    </source>
</evidence>
<dbReference type="InterPro" id="IPR024524">
    <property type="entry name" value="DUF3800"/>
</dbReference>
<reference evidence="1 2" key="1">
    <citation type="submission" date="2019-11" db="EMBL/GenBank/DDBJ databases">
        <title>Multidrug-resistant Acinetobacter baumannii moving toward extensively drug-resistant over fifteen years in South of Brazil.</title>
        <authorList>
            <person name="Fedrigo N.H."/>
            <person name="Cerdeira L."/>
            <person name="Fuga B."/>
            <person name="Marini P.V.B."/>
            <person name="Shinohara D.R."/>
            <person name="Carrara-Marroni F.E."/>
            <person name="Lincopan N."/>
            <person name="Tognim M.C.B."/>
        </authorList>
    </citation>
    <scope>NUCLEOTIDE SEQUENCE [LARGE SCALE GENOMIC DNA]</scope>
    <source>
        <strain evidence="1 2">Ac576</strain>
    </source>
</reference>
<dbReference type="RefSeq" id="WP_000922532.1">
    <property type="nucleotide sequence ID" value="NZ_AP025531.1"/>
</dbReference>
<gene>
    <name evidence="1" type="ORF">GNY86_20555</name>
</gene>
<dbReference type="Proteomes" id="UP000439424">
    <property type="component" value="Unassembled WGS sequence"/>
</dbReference>
<dbReference type="AlphaFoldDB" id="A0A6I4HTE4"/>
<evidence type="ECO:0000313" key="1">
    <source>
        <dbReference type="EMBL" id="MVM93927.1"/>
    </source>
</evidence>
<name>A0A6I4HTE4_ACIBA</name>